<dbReference type="EMBL" id="KX660669">
    <property type="protein sequence ID" value="APL99498.1"/>
    <property type="molecule type" value="Genomic_DNA"/>
</dbReference>
<name>A0A1L5C076_9CAUD</name>
<evidence type="ECO:0000313" key="2">
    <source>
        <dbReference type="Proteomes" id="UP000225023"/>
    </source>
</evidence>
<sequence>MGSLLTMLNAGNEHRVAQAQVEANRQQQDIHNRREATRSALQMQSQSIQNKYVMEGAQNAFNQAGDQILELMDSVTQGNIRQRLTASMQLGAARSAAAAAGVGGASVEAFERTQRLLLAFDEGAQTDALDIAQRRNTFNQYEAMQQGLLNQDTSLHFGNLDYTIYLDHQKQKFSPFQLIPIVGATLLGGPQAGTQMADAQMQMSRANYLNSNGRFQEANEQLSSAFDRGMNAFKSIGAYRGANDGRTYAQSFFQKPSQTTQQGVTLYGLRLK</sequence>
<proteinExistence type="predicted"/>
<keyword evidence="2" id="KW-1185">Reference proteome</keyword>
<evidence type="ECO:0000313" key="1">
    <source>
        <dbReference type="EMBL" id="APL99498.1"/>
    </source>
</evidence>
<reference evidence="2" key="1">
    <citation type="journal article" date="2017" name="Genes (Basel)">
        <title>Genome Analysis of a Novel Broad Host Range Proteobacteria Phage Isolated from a Bioreactor Treating Industrial Wastewater.</title>
        <authorList>
            <person name="de Leeuw M."/>
            <person name="Baron M."/>
            <person name="Brenner A."/>
            <person name="Kushmaro A."/>
        </authorList>
    </citation>
    <scope>NUCLEOTIDE SEQUENCE [LARGE SCALE GENOMIC DNA]</scope>
</reference>
<gene>
    <name evidence="1" type="ORF">BB738_0400</name>
</gene>
<organism evidence="1 2">
    <name type="scientific">Aquamicrobium phage P14</name>
    <dbReference type="NCBI Taxonomy" id="1927013"/>
    <lineage>
        <taxon>Viruses</taxon>
        <taxon>Duplodnaviria</taxon>
        <taxon>Heunggongvirae</taxon>
        <taxon>Uroviricota</taxon>
        <taxon>Caudoviricetes</taxon>
        <taxon>Autographivirales</taxon>
        <taxon>Autonotataviridae</taxon>
        <taxon>Aqualcavirus</taxon>
        <taxon>Aqualcavirus P14</taxon>
    </lineage>
</organism>
<accession>A0A1L5C076</accession>
<dbReference type="Proteomes" id="UP000225023">
    <property type="component" value="Segment"/>
</dbReference>
<protein>
    <submittedName>
        <fullName evidence="1">Putative internal virion protein</fullName>
    </submittedName>
</protein>